<evidence type="ECO:0000256" key="2">
    <source>
        <dbReference type="ARBA" id="ARBA00022908"/>
    </source>
</evidence>
<dbReference type="InterPro" id="IPR010998">
    <property type="entry name" value="Integrase_recombinase_N"/>
</dbReference>
<keyword evidence="9" id="KW-1185">Reference proteome</keyword>
<evidence type="ECO:0000256" key="5">
    <source>
        <dbReference type="PROSITE-ProRule" id="PRU01248"/>
    </source>
</evidence>
<keyword evidence="4" id="KW-0233">DNA recombination</keyword>
<dbReference type="Gene3D" id="1.10.150.130">
    <property type="match status" value="1"/>
</dbReference>
<dbReference type="InterPro" id="IPR013762">
    <property type="entry name" value="Integrase-like_cat_sf"/>
</dbReference>
<feature type="domain" description="Core-binding (CB)" evidence="7">
    <location>
        <begin position="73"/>
        <end position="156"/>
    </location>
</feature>
<accession>A0A7Y9G4K9</accession>
<evidence type="ECO:0000259" key="7">
    <source>
        <dbReference type="PROSITE" id="PS51900"/>
    </source>
</evidence>
<proteinExistence type="inferred from homology"/>
<dbReference type="Proteomes" id="UP000591272">
    <property type="component" value="Unassembled WGS sequence"/>
</dbReference>
<name>A0A7Y9G4K9_9ACTN</name>
<dbReference type="PROSITE" id="PS51900">
    <property type="entry name" value="CB"/>
    <property type="match status" value="1"/>
</dbReference>
<dbReference type="InterPro" id="IPR011010">
    <property type="entry name" value="DNA_brk_join_enz"/>
</dbReference>
<dbReference type="RefSeq" id="WP_179831447.1">
    <property type="nucleotide sequence ID" value="NZ_BMRD01000003.1"/>
</dbReference>
<comment type="similarity">
    <text evidence="1">Belongs to the 'phage' integrase family.</text>
</comment>
<dbReference type="PANTHER" id="PTHR30629">
    <property type="entry name" value="PROPHAGE INTEGRASE"/>
    <property type="match status" value="1"/>
</dbReference>
<evidence type="ECO:0000256" key="1">
    <source>
        <dbReference type="ARBA" id="ARBA00008857"/>
    </source>
</evidence>
<evidence type="ECO:0000259" key="6">
    <source>
        <dbReference type="PROSITE" id="PS51898"/>
    </source>
</evidence>
<feature type="domain" description="Tyr recombinase" evidence="6">
    <location>
        <begin position="177"/>
        <end position="379"/>
    </location>
</feature>
<dbReference type="Pfam" id="PF14659">
    <property type="entry name" value="Phage_int_SAM_3"/>
    <property type="match status" value="1"/>
</dbReference>
<dbReference type="PANTHER" id="PTHR30629:SF2">
    <property type="entry name" value="PROPHAGE INTEGRASE INTS-RELATED"/>
    <property type="match status" value="1"/>
</dbReference>
<keyword evidence="2" id="KW-0229">DNA integration</keyword>
<dbReference type="SUPFAM" id="SSF56349">
    <property type="entry name" value="DNA breaking-rejoining enzymes"/>
    <property type="match status" value="1"/>
</dbReference>
<protein>
    <submittedName>
        <fullName evidence="8">Integrase</fullName>
    </submittedName>
</protein>
<dbReference type="GO" id="GO:0015074">
    <property type="term" value="P:DNA integration"/>
    <property type="evidence" value="ECO:0007669"/>
    <property type="project" value="UniProtKB-KW"/>
</dbReference>
<dbReference type="AlphaFoldDB" id="A0A7Y9G4K9"/>
<gene>
    <name evidence="8" type="ORF">BJ999_000149</name>
</gene>
<organism evidence="8 9">
    <name type="scientific">Actinomadura citrea</name>
    <dbReference type="NCBI Taxonomy" id="46158"/>
    <lineage>
        <taxon>Bacteria</taxon>
        <taxon>Bacillati</taxon>
        <taxon>Actinomycetota</taxon>
        <taxon>Actinomycetes</taxon>
        <taxon>Streptosporangiales</taxon>
        <taxon>Thermomonosporaceae</taxon>
        <taxon>Actinomadura</taxon>
    </lineage>
</organism>
<evidence type="ECO:0000256" key="4">
    <source>
        <dbReference type="ARBA" id="ARBA00023172"/>
    </source>
</evidence>
<dbReference type="GO" id="GO:0006310">
    <property type="term" value="P:DNA recombination"/>
    <property type="evidence" value="ECO:0007669"/>
    <property type="project" value="UniProtKB-KW"/>
</dbReference>
<reference evidence="8 9" key="1">
    <citation type="submission" date="2020-07" db="EMBL/GenBank/DDBJ databases">
        <title>Sequencing the genomes of 1000 actinobacteria strains.</title>
        <authorList>
            <person name="Klenk H.-P."/>
        </authorList>
    </citation>
    <scope>NUCLEOTIDE SEQUENCE [LARGE SCALE GENOMIC DNA]</scope>
    <source>
        <strain evidence="8 9">DSM 43461</strain>
    </source>
</reference>
<dbReference type="Pfam" id="PF00589">
    <property type="entry name" value="Phage_integrase"/>
    <property type="match status" value="1"/>
</dbReference>
<comment type="caution">
    <text evidence="8">The sequence shown here is derived from an EMBL/GenBank/DDBJ whole genome shotgun (WGS) entry which is preliminary data.</text>
</comment>
<dbReference type="InterPro" id="IPR050808">
    <property type="entry name" value="Phage_Integrase"/>
</dbReference>
<dbReference type="Gene3D" id="1.10.443.10">
    <property type="entry name" value="Intergrase catalytic core"/>
    <property type="match status" value="1"/>
</dbReference>
<evidence type="ECO:0000256" key="3">
    <source>
        <dbReference type="ARBA" id="ARBA00023125"/>
    </source>
</evidence>
<sequence length="390" mass="44251">MAERRKPSRRANGEGTIFQRKDGRWVGEAYVLTTEGTSKRVTRYGKSRTEVHNKLVEAQQKSSRGVPVANKAWKLGEYLDYWLEEVVRPSKRWNTYKKYEQTTRLYLKPGLGNQRLDRLRVAKVQTFLNQQIKDGQSLAMVHIMRMVLGAALTRATREELISTNVARLTTLPPAPAHKSKPWTADEARAFLHAARDEPLYPAFVLLMVYGLRRGEVLGLGWDDLDLDDLVMQVSWQLQRIDGKLTRTPVKTDAGDRPLPILPIIYEAFIELAERQMYAKRRAGADWNAEWDKIGLVFTTRNGGPIEPRNLSRAFERICVNAGLRRIRLHDLRHVTATLLKRLGVPARDAAAILGHAKISTTMEIYTDSNIDDHRMGLGKVAGELFGASES</sequence>
<dbReference type="InterPro" id="IPR002104">
    <property type="entry name" value="Integrase_catalytic"/>
</dbReference>
<dbReference type="EMBL" id="JACCBT010000001">
    <property type="protein sequence ID" value="NYE09853.1"/>
    <property type="molecule type" value="Genomic_DNA"/>
</dbReference>
<evidence type="ECO:0000313" key="8">
    <source>
        <dbReference type="EMBL" id="NYE09853.1"/>
    </source>
</evidence>
<dbReference type="InterPro" id="IPR044068">
    <property type="entry name" value="CB"/>
</dbReference>
<keyword evidence="3 5" id="KW-0238">DNA-binding</keyword>
<evidence type="ECO:0000313" key="9">
    <source>
        <dbReference type="Proteomes" id="UP000591272"/>
    </source>
</evidence>
<dbReference type="GO" id="GO:0003677">
    <property type="term" value="F:DNA binding"/>
    <property type="evidence" value="ECO:0007669"/>
    <property type="project" value="UniProtKB-UniRule"/>
</dbReference>
<dbReference type="CDD" id="cd01189">
    <property type="entry name" value="INT_ICEBs1_C_like"/>
    <property type="match status" value="1"/>
</dbReference>
<dbReference type="InterPro" id="IPR004107">
    <property type="entry name" value="Integrase_SAM-like_N"/>
</dbReference>
<dbReference type="PROSITE" id="PS51898">
    <property type="entry name" value="TYR_RECOMBINASE"/>
    <property type="match status" value="1"/>
</dbReference>